<organism evidence="2 3">
    <name type="scientific">Helianthus annuus</name>
    <name type="common">Common sunflower</name>
    <dbReference type="NCBI Taxonomy" id="4232"/>
    <lineage>
        <taxon>Eukaryota</taxon>
        <taxon>Viridiplantae</taxon>
        <taxon>Streptophyta</taxon>
        <taxon>Embryophyta</taxon>
        <taxon>Tracheophyta</taxon>
        <taxon>Spermatophyta</taxon>
        <taxon>Magnoliopsida</taxon>
        <taxon>eudicotyledons</taxon>
        <taxon>Gunneridae</taxon>
        <taxon>Pentapetalae</taxon>
        <taxon>asterids</taxon>
        <taxon>campanulids</taxon>
        <taxon>Asterales</taxon>
        <taxon>Asteraceae</taxon>
        <taxon>Asteroideae</taxon>
        <taxon>Heliantheae alliance</taxon>
        <taxon>Heliantheae</taxon>
        <taxon>Helianthus</taxon>
    </lineage>
</organism>
<dbReference type="AlphaFoldDB" id="A0A251TRR1"/>
<dbReference type="InParanoid" id="A0A251TRR1"/>
<gene>
    <name evidence="2" type="ORF">HannXRQ_Chr09g0242371</name>
    <name evidence="1" type="ORF">HanXRQr2_Chr09g0368361</name>
</gene>
<reference evidence="1" key="3">
    <citation type="submission" date="2020-06" db="EMBL/GenBank/DDBJ databases">
        <title>Helianthus annuus Genome sequencing and assembly Release 2.</title>
        <authorList>
            <person name="Gouzy J."/>
            <person name="Langlade N."/>
            <person name="Munos S."/>
        </authorList>
    </citation>
    <scope>NUCLEOTIDE SEQUENCE</scope>
    <source>
        <tissue evidence="1">Leaves</tissue>
    </source>
</reference>
<evidence type="ECO:0000313" key="2">
    <source>
        <dbReference type="EMBL" id="OTG13808.1"/>
    </source>
</evidence>
<name>A0A251TRR1_HELAN</name>
<keyword evidence="3" id="KW-1185">Reference proteome</keyword>
<accession>A0A251TRR1</accession>
<proteinExistence type="predicted"/>
<dbReference type="Gramene" id="mRNA:HanXRQr2_Chr09g0368361">
    <property type="protein sequence ID" value="CDS:HanXRQr2_Chr09g0368361.1"/>
    <property type="gene ID" value="HanXRQr2_Chr09g0368361"/>
</dbReference>
<reference evidence="1 3" key="1">
    <citation type="journal article" date="2017" name="Nature">
        <title>The sunflower genome provides insights into oil metabolism, flowering and Asterid evolution.</title>
        <authorList>
            <person name="Badouin H."/>
            <person name="Gouzy J."/>
            <person name="Grassa C.J."/>
            <person name="Murat F."/>
            <person name="Staton S.E."/>
            <person name="Cottret L."/>
            <person name="Lelandais-Briere C."/>
            <person name="Owens G.L."/>
            <person name="Carrere S."/>
            <person name="Mayjonade B."/>
            <person name="Legrand L."/>
            <person name="Gill N."/>
            <person name="Kane N.C."/>
            <person name="Bowers J.E."/>
            <person name="Hubner S."/>
            <person name="Bellec A."/>
            <person name="Berard A."/>
            <person name="Berges H."/>
            <person name="Blanchet N."/>
            <person name="Boniface M.C."/>
            <person name="Brunel D."/>
            <person name="Catrice O."/>
            <person name="Chaidir N."/>
            <person name="Claudel C."/>
            <person name="Donnadieu C."/>
            <person name="Faraut T."/>
            <person name="Fievet G."/>
            <person name="Helmstetter N."/>
            <person name="King M."/>
            <person name="Knapp S.J."/>
            <person name="Lai Z."/>
            <person name="Le Paslier M.C."/>
            <person name="Lippi Y."/>
            <person name="Lorenzon L."/>
            <person name="Mandel J.R."/>
            <person name="Marage G."/>
            <person name="Marchand G."/>
            <person name="Marquand E."/>
            <person name="Bret-Mestries E."/>
            <person name="Morien E."/>
            <person name="Nambeesan S."/>
            <person name="Nguyen T."/>
            <person name="Pegot-Espagnet P."/>
            <person name="Pouilly N."/>
            <person name="Raftis F."/>
            <person name="Sallet E."/>
            <person name="Schiex T."/>
            <person name="Thomas J."/>
            <person name="Vandecasteele C."/>
            <person name="Vares D."/>
            <person name="Vear F."/>
            <person name="Vautrin S."/>
            <person name="Crespi M."/>
            <person name="Mangin B."/>
            <person name="Burke J.M."/>
            <person name="Salse J."/>
            <person name="Munos S."/>
            <person name="Vincourt P."/>
            <person name="Rieseberg L.H."/>
            <person name="Langlade N.B."/>
        </authorList>
    </citation>
    <scope>NUCLEOTIDE SEQUENCE [LARGE SCALE GENOMIC DNA]</scope>
    <source>
        <strain evidence="3">cv. SF193</strain>
        <tissue evidence="1">Leaves</tissue>
    </source>
</reference>
<dbReference type="Proteomes" id="UP000215914">
    <property type="component" value="Chromosome 9"/>
</dbReference>
<evidence type="ECO:0000313" key="3">
    <source>
        <dbReference type="Proteomes" id="UP000215914"/>
    </source>
</evidence>
<dbReference type="EMBL" id="CM007898">
    <property type="protein sequence ID" value="OTG13808.1"/>
    <property type="molecule type" value="Genomic_DNA"/>
</dbReference>
<protein>
    <submittedName>
        <fullName evidence="2">Uncharacterized protein</fullName>
    </submittedName>
</protein>
<dbReference type="EMBL" id="MNCJ02000324">
    <property type="protein sequence ID" value="KAF5789201.1"/>
    <property type="molecule type" value="Genomic_DNA"/>
</dbReference>
<sequence>MDSKIHPASTVSNIKNVIPITLEMEQGNTTPGVNSSRFIVVHALYWIIYLQDPLPLLPHPLRTTKRKIKLNLLLKIRGIAKHSP</sequence>
<evidence type="ECO:0000313" key="1">
    <source>
        <dbReference type="EMBL" id="KAF5789201.1"/>
    </source>
</evidence>
<reference evidence="2" key="2">
    <citation type="submission" date="2017-02" db="EMBL/GenBank/DDBJ databases">
        <title>Sunflower complete genome.</title>
        <authorList>
            <person name="Langlade N."/>
            <person name="Munos S."/>
        </authorList>
    </citation>
    <scope>NUCLEOTIDE SEQUENCE [LARGE SCALE GENOMIC DNA]</scope>
    <source>
        <tissue evidence="2">Leaves</tissue>
    </source>
</reference>